<protein>
    <submittedName>
        <fullName evidence="1">Uncharacterized protein</fullName>
    </submittedName>
</protein>
<gene>
    <name evidence="1" type="ORF">PPL_07954</name>
</gene>
<evidence type="ECO:0000313" key="1">
    <source>
        <dbReference type="EMBL" id="EFA79129.1"/>
    </source>
</evidence>
<sequence>MSSSGVMEKFAKSKNNGSLIGHALLYSPCARITFKVKYSFFCKL</sequence>
<accession>D3BHF2</accession>
<dbReference type="Proteomes" id="UP000001396">
    <property type="component" value="Unassembled WGS sequence"/>
</dbReference>
<reference evidence="1 2" key="1">
    <citation type="journal article" date="2011" name="Genome Res.">
        <title>Phylogeny-wide analysis of social amoeba genomes highlights ancient origins for complex intercellular communication.</title>
        <authorList>
            <person name="Heidel A.J."/>
            <person name="Lawal H.M."/>
            <person name="Felder M."/>
            <person name="Schilde C."/>
            <person name="Helps N.R."/>
            <person name="Tunggal B."/>
            <person name="Rivero F."/>
            <person name="John U."/>
            <person name="Schleicher M."/>
            <person name="Eichinger L."/>
            <person name="Platzer M."/>
            <person name="Noegel A.A."/>
            <person name="Schaap P."/>
            <person name="Gloeckner G."/>
        </authorList>
    </citation>
    <scope>NUCLEOTIDE SEQUENCE [LARGE SCALE GENOMIC DNA]</scope>
    <source>
        <strain evidence="2">ATCC 26659 / Pp 5 / PN500</strain>
    </source>
</reference>
<comment type="caution">
    <text evidence="1">The sequence shown here is derived from an EMBL/GenBank/DDBJ whole genome shotgun (WGS) entry which is preliminary data.</text>
</comment>
<name>D3BHF2_HETP5</name>
<dbReference type="EMBL" id="ADBJ01000036">
    <property type="protein sequence ID" value="EFA79129.1"/>
    <property type="molecule type" value="Genomic_DNA"/>
</dbReference>
<organism evidence="1 2">
    <name type="scientific">Heterostelium pallidum (strain ATCC 26659 / Pp 5 / PN500)</name>
    <name type="common">Cellular slime mold</name>
    <name type="synonym">Polysphondylium pallidum</name>
    <dbReference type="NCBI Taxonomy" id="670386"/>
    <lineage>
        <taxon>Eukaryota</taxon>
        <taxon>Amoebozoa</taxon>
        <taxon>Evosea</taxon>
        <taxon>Eumycetozoa</taxon>
        <taxon>Dictyostelia</taxon>
        <taxon>Acytosteliales</taxon>
        <taxon>Acytosteliaceae</taxon>
        <taxon>Heterostelium</taxon>
    </lineage>
</organism>
<dbReference type="InParanoid" id="D3BHF2"/>
<evidence type="ECO:0000313" key="2">
    <source>
        <dbReference type="Proteomes" id="UP000001396"/>
    </source>
</evidence>
<dbReference type="GeneID" id="31363434"/>
<dbReference type="AlphaFoldDB" id="D3BHF2"/>
<keyword evidence="2" id="KW-1185">Reference proteome</keyword>
<dbReference type="RefSeq" id="XP_020431251.1">
    <property type="nucleotide sequence ID" value="XM_020578787.1"/>
</dbReference>
<proteinExistence type="predicted"/>